<gene>
    <name evidence="4" type="ORF">JCM19274_942</name>
    <name evidence="3" type="ORF">JCM19300_3622</name>
</gene>
<dbReference type="Proteomes" id="UP000029644">
    <property type="component" value="Unassembled WGS sequence"/>
</dbReference>
<reference evidence="5 6" key="1">
    <citation type="journal article" date="2014" name="Genome Announc.">
        <title>Draft Genome Sequences of Marine Flavobacterium Algibacter lectus Strains SS8 and NR4.</title>
        <authorList>
            <person name="Takatani N."/>
            <person name="Nakanishi M."/>
            <person name="Meirelles P."/>
            <person name="Mino S."/>
            <person name="Suda W."/>
            <person name="Oshima K."/>
            <person name="Hattori M."/>
            <person name="Ohkuma M."/>
            <person name="Hosokawa M."/>
            <person name="Miyashita K."/>
            <person name="Thompson F.L."/>
            <person name="Niwa A."/>
            <person name="Sawabe T."/>
            <person name="Sawabe T."/>
        </authorList>
    </citation>
    <scope>NUCLEOTIDE SEQUENCE [LARGE SCALE GENOMIC DNA]</scope>
    <source>
        <strain evidence="4">JCM 19274</strain>
        <strain evidence="3 6">JCM 19300</strain>
        <strain evidence="5">JCM19274</strain>
    </source>
</reference>
<dbReference type="InterPro" id="IPR024311">
    <property type="entry name" value="Lipocalin-like"/>
</dbReference>
<dbReference type="Proteomes" id="UP000029643">
    <property type="component" value="Unassembled WGS sequence"/>
</dbReference>
<evidence type="ECO:0000313" key="5">
    <source>
        <dbReference type="Proteomes" id="UP000029643"/>
    </source>
</evidence>
<comment type="caution">
    <text evidence="4">The sequence shown here is derived from an EMBL/GenBank/DDBJ whole genome shotgun (WGS) entry which is preliminary data.</text>
</comment>
<dbReference type="PROSITE" id="PS51257">
    <property type="entry name" value="PROKAR_LIPOPROTEIN"/>
    <property type="match status" value="1"/>
</dbReference>
<dbReference type="EMBL" id="BBNQ01000001">
    <property type="protein sequence ID" value="GAL60684.1"/>
    <property type="molecule type" value="Genomic_DNA"/>
</dbReference>
<evidence type="ECO:0000313" key="4">
    <source>
        <dbReference type="EMBL" id="GAL78478.1"/>
    </source>
</evidence>
<feature type="chain" id="PRO_5010408527" description="Lipocalin-like domain-containing protein" evidence="1">
    <location>
        <begin position="20"/>
        <end position="140"/>
    </location>
</feature>
<evidence type="ECO:0000259" key="2">
    <source>
        <dbReference type="Pfam" id="PF13648"/>
    </source>
</evidence>
<name>A0A090WQN0_9FLAO</name>
<keyword evidence="1" id="KW-0732">Signal</keyword>
<sequence length="140" mass="16163">MKKLILLLSVITLTFSSCSSDDDSQDSIIGIWNYYQSFENDEEYELDSCDKQDQLTFNSDGTYSSITYYSGNDDTCMVDYESTGTWVNLGDNIYEFTEDEDDYTSTATIIFSGNTFYFIDEDGEDTYKEVYIKINFLIVK</sequence>
<dbReference type="RefSeq" id="WP_042496108.1">
    <property type="nucleotide sequence ID" value="NZ_BBNQ01000001.1"/>
</dbReference>
<accession>A0A090WQN0</accession>
<evidence type="ECO:0000313" key="3">
    <source>
        <dbReference type="EMBL" id="GAL60684.1"/>
    </source>
</evidence>
<evidence type="ECO:0000313" key="6">
    <source>
        <dbReference type="Proteomes" id="UP000029644"/>
    </source>
</evidence>
<dbReference type="OrthoDB" id="1191317at2"/>
<feature type="signal peptide" evidence="1">
    <location>
        <begin position="1"/>
        <end position="19"/>
    </location>
</feature>
<feature type="domain" description="Lipocalin-like" evidence="2">
    <location>
        <begin position="28"/>
        <end position="116"/>
    </location>
</feature>
<dbReference type="AlphaFoldDB" id="A0A090WQN0"/>
<proteinExistence type="predicted"/>
<dbReference type="EMBL" id="BBNU01000003">
    <property type="protein sequence ID" value="GAL78478.1"/>
    <property type="molecule type" value="Genomic_DNA"/>
</dbReference>
<evidence type="ECO:0000256" key="1">
    <source>
        <dbReference type="SAM" id="SignalP"/>
    </source>
</evidence>
<protein>
    <recommendedName>
        <fullName evidence="2">Lipocalin-like domain-containing protein</fullName>
    </recommendedName>
</protein>
<organism evidence="4 5">
    <name type="scientific">Algibacter lectus</name>
    <dbReference type="NCBI Taxonomy" id="221126"/>
    <lineage>
        <taxon>Bacteria</taxon>
        <taxon>Pseudomonadati</taxon>
        <taxon>Bacteroidota</taxon>
        <taxon>Flavobacteriia</taxon>
        <taxon>Flavobacteriales</taxon>
        <taxon>Flavobacteriaceae</taxon>
        <taxon>Algibacter</taxon>
    </lineage>
</organism>
<dbReference type="Pfam" id="PF13648">
    <property type="entry name" value="Lipocalin_4"/>
    <property type="match status" value="1"/>
</dbReference>